<protein>
    <submittedName>
        <fullName evidence="2">Uncharacterized protein</fullName>
    </submittedName>
</protein>
<feature type="region of interest" description="Disordered" evidence="1">
    <location>
        <begin position="105"/>
        <end position="124"/>
    </location>
</feature>
<evidence type="ECO:0000313" key="2">
    <source>
        <dbReference type="EMBL" id="CAI9783658.1"/>
    </source>
</evidence>
<name>A0AAD2EBW9_9LAMI</name>
<gene>
    <name evidence="2" type="ORF">FPE_LOCUS31179</name>
</gene>
<evidence type="ECO:0000313" key="3">
    <source>
        <dbReference type="Proteomes" id="UP000834106"/>
    </source>
</evidence>
<dbReference type="AlphaFoldDB" id="A0AAD2EBW9"/>
<dbReference type="InterPro" id="IPR008507">
    <property type="entry name" value="DUF789"/>
</dbReference>
<evidence type="ECO:0000256" key="1">
    <source>
        <dbReference type="SAM" id="MobiDB-lite"/>
    </source>
</evidence>
<keyword evidence="3" id="KW-1185">Reference proteome</keyword>
<sequence>MSILDKNSTQTNLKCLLDCITPAIPSQFLSKSEMKKLNRLWHPWEREKVDYFTLGDLWNCYDEWSAYGVGVPISLDDGQNLIQYFVPYLSGIQIFTSNGSVNSLREETDSTSEMRDSFSDSFSDESESEKFSRWDGCSSEEGLFEQDGFWHPKDRLGNLYFQYFETSSPYGRVPLLDKISALAERYPRLLSLRSADLSPASWMAVAWYPIYHIPMGRTSKDLNTSFLTYHTLSSSFQDMDIEDDTVSGEGKSKGGESISLPPFGMATYKMRGDVWVSDKDGRDQERLVSLLSVADSWLKQLNIQHHDFNYFMGFGYRRVIDIRRVFLLSLQDIVVLRVVTSCKHDLIRCSTRVERQMVTQIVKSLWFEEETSRLKSLSMLARTGQRKPLPAC</sequence>
<organism evidence="2 3">
    <name type="scientific">Fraxinus pennsylvanica</name>
    <dbReference type="NCBI Taxonomy" id="56036"/>
    <lineage>
        <taxon>Eukaryota</taxon>
        <taxon>Viridiplantae</taxon>
        <taxon>Streptophyta</taxon>
        <taxon>Embryophyta</taxon>
        <taxon>Tracheophyta</taxon>
        <taxon>Spermatophyta</taxon>
        <taxon>Magnoliopsida</taxon>
        <taxon>eudicotyledons</taxon>
        <taxon>Gunneridae</taxon>
        <taxon>Pentapetalae</taxon>
        <taxon>asterids</taxon>
        <taxon>lamiids</taxon>
        <taxon>Lamiales</taxon>
        <taxon>Oleaceae</taxon>
        <taxon>Oleeae</taxon>
        <taxon>Fraxinus</taxon>
    </lineage>
</organism>
<dbReference type="Pfam" id="PF05623">
    <property type="entry name" value="DUF789"/>
    <property type="match status" value="1"/>
</dbReference>
<reference evidence="2" key="1">
    <citation type="submission" date="2023-05" db="EMBL/GenBank/DDBJ databases">
        <authorList>
            <person name="Huff M."/>
        </authorList>
    </citation>
    <scope>NUCLEOTIDE SEQUENCE</scope>
</reference>
<dbReference type="PANTHER" id="PTHR31343:SF3">
    <property type="entry name" value="DUF789 DOMAIN-CONTAINING PROTEIN"/>
    <property type="match status" value="1"/>
</dbReference>
<dbReference type="Proteomes" id="UP000834106">
    <property type="component" value="Chromosome 20"/>
</dbReference>
<dbReference type="EMBL" id="OU503055">
    <property type="protein sequence ID" value="CAI9783658.1"/>
    <property type="molecule type" value="Genomic_DNA"/>
</dbReference>
<proteinExistence type="predicted"/>
<accession>A0AAD2EBW9</accession>
<feature type="compositionally biased region" description="Basic and acidic residues" evidence="1">
    <location>
        <begin position="105"/>
        <end position="118"/>
    </location>
</feature>
<dbReference type="PANTHER" id="PTHR31343">
    <property type="entry name" value="T15D22.8"/>
    <property type="match status" value="1"/>
</dbReference>